<sequence length="1592" mass="178307">MKGQLPAESPVEKKPARGDVSVKELWAEAAKAFEEICGESLQRGDVKGFDDVQKKIESAGKASYGIDAEEEGKWEKAKIVGLKSLKYLKMLVGAASQASSFIPIPSSAANIASAALCFVFDIPVAIQGYNDAIDQVFGEVSSALSQFQIYTSMNNVDPLLIQKIHLVMVSLVKLCAHVVKYRQGRKRDRLLKKIKSVFDEDSGLSAEMTEFKRVLQQQRDVEGTVTLAVVVETRHDIAMFLEKFIVFAKTTEETHQLVQETQKDVQVFRDDVDRSRTLIKIRDTLGVPATVRLDTNTTQTCTNIYERCLNRTGSWIWEHDAYTAWTASNKDKETSNVLLLSGPASSGKTSASALITKRLEEQKGRTYVAHYFFPASTKKNDDEKTPVQSALKYMAFQIARVDATVLKPLGKACDAGPGVFRRSASLETLDTLWEELKIGTPGSSATYYLIFDGMENLPDRQTGMLLKFVFGPKLSEESGGRVRVLVSGTEDQFTTRPGGVVMSSALRIQMEEHNVPDMRIVIDEALTKRGMLEHAKPDSDQRRARDKIIDKLPQNVKGSYSRLQFGLDDVIRLLSTRTTARELDRMLDQPLSSHEGAIKSLQRSLTADEINELNELLKWVLFCDEAMTLEQLEAAMFLYSGTESLASLQFIIKNKYSAVLKLKDGYVYGQDGVKDYLQMDKDMPGKSLHSKERSTISMTITINNVDQELCGHFLWDLAHKAIRENFKFDFDAASPHGGLHSSSQAAITVDEFEANHTVVVRTFEYLGREPREQTKAIGTYLISWLPYHLGRLRQLEDEEKGDLTPAERFDIGENLYKVFKDGQVFLRHRESFEQMRWLVNELEDVQKWLMDSAVVRKLDKKWRDEVQRPGSPTRGFLKELVKIVVEGLLRKRSWPVHNAYGWIHEFMGIDKKLQHPETSGSVDSFDEIDWDRVSTWCQDFLGLPDSELNSLWYERLAEVSFSQNSKADTVLSLYRRAVEKENSSWLCHRGLAKTYFGQDRTQEAIVQVELALKEAEREGAMPKPEDKDIVELHLLLGLYAYDAGDVQKAAEHYLLARQSKDPVQARQGQLGYLKAGLGLSDVEATRQLLRSTVAREGEDGTMSSILKMIARDVDHDDIVFKMFTVAKGEPELLKAIVRAMEAATAMPTSNDDRTAEMIGDAIYAEDEARGVLLYDRGIAAYRYKVSPDGTEAVGEALRLWRESYNLLSNVGGRNAFMARLDATTALSQHYFQEMLDGDHLDHVGALTKLTEGADSDVYFNDAVGFLGTVYALHGDKEQARAVLARRMKQALQILSDDISQNDRMGFLVLQKTLEQYQDFENAAVALSFLGQPDLVTDALRFDPEDVAGSDGVDKERLLDMVTKLAGETIRVARNKAPGFSQQLQRIEAAEAHVSSLMDTAGTKPGPEADDDHTDVERSEGQGEGDKLTAAAHGLLYTRLSTLQQKYTDGINVWSCDGRTPDGKECENTSEFSGDFYHCVYCSNIELCPDCLSRLRRPPDSGAEVTVCSARHRWLRIPPQGGATYVGPRAKSAPVPREVRPTEGDGSILEICYDDEGGGRKVAVEAWKEALAKEWHISLEEIRREISKQATRG</sequence>
<name>A0ACB9YSQ1_9PEZI</name>
<proteinExistence type="predicted"/>
<evidence type="ECO:0000313" key="2">
    <source>
        <dbReference type="Proteomes" id="UP001497700"/>
    </source>
</evidence>
<reference evidence="1 2" key="1">
    <citation type="journal article" date="2022" name="New Phytol.">
        <title>Ecological generalism drives hyperdiversity of secondary metabolite gene clusters in xylarialean endophytes.</title>
        <authorList>
            <person name="Franco M.E.E."/>
            <person name="Wisecaver J.H."/>
            <person name="Arnold A.E."/>
            <person name="Ju Y.M."/>
            <person name="Slot J.C."/>
            <person name="Ahrendt S."/>
            <person name="Moore L.P."/>
            <person name="Eastman K.E."/>
            <person name="Scott K."/>
            <person name="Konkel Z."/>
            <person name="Mondo S.J."/>
            <person name="Kuo A."/>
            <person name="Hayes R.D."/>
            <person name="Haridas S."/>
            <person name="Andreopoulos B."/>
            <person name="Riley R."/>
            <person name="LaButti K."/>
            <person name="Pangilinan J."/>
            <person name="Lipzen A."/>
            <person name="Amirebrahimi M."/>
            <person name="Yan J."/>
            <person name="Adam C."/>
            <person name="Keymanesh K."/>
            <person name="Ng V."/>
            <person name="Louie K."/>
            <person name="Northen T."/>
            <person name="Drula E."/>
            <person name="Henrissat B."/>
            <person name="Hsieh H.M."/>
            <person name="Youens-Clark K."/>
            <person name="Lutzoni F."/>
            <person name="Miadlikowska J."/>
            <person name="Eastwood D.C."/>
            <person name="Hamelin R.C."/>
            <person name="Grigoriev I.V."/>
            <person name="U'Ren J.M."/>
        </authorList>
    </citation>
    <scope>NUCLEOTIDE SEQUENCE [LARGE SCALE GENOMIC DNA]</scope>
    <source>
        <strain evidence="1 2">CBS 119005</strain>
    </source>
</reference>
<dbReference type="EMBL" id="MU393527">
    <property type="protein sequence ID" value="KAI4862354.1"/>
    <property type="molecule type" value="Genomic_DNA"/>
</dbReference>
<accession>A0ACB9YSQ1</accession>
<evidence type="ECO:0000313" key="1">
    <source>
        <dbReference type="EMBL" id="KAI4862354.1"/>
    </source>
</evidence>
<gene>
    <name evidence="1" type="ORF">F4820DRAFT_430652</name>
</gene>
<keyword evidence="2" id="KW-1185">Reference proteome</keyword>
<comment type="caution">
    <text evidence="1">The sequence shown here is derived from an EMBL/GenBank/DDBJ whole genome shotgun (WGS) entry which is preliminary data.</text>
</comment>
<dbReference type="Proteomes" id="UP001497700">
    <property type="component" value="Unassembled WGS sequence"/>
</dbReference>
<organism evidence="1 2">
    <name type="scientific">Hypoxylon rubiginosum</name>
    <dbReference type="NCBI Taxonomy" id="110542"/>
    <lineage>
        <taxon>Eukaryota</taxon>
        <taxon>Fungi</taxon>
        <taxon>Dikarya</taxon>
        <taxon>Ascomycota</taxon>
        <taxon>Pezizomycotina</taxon>
        <taxon>Sordariomycetes</taxon>
        <taxon>Xylariomycetidae</taxon>
        <taxon>Xylariales</taxon>
        <taxon>Hypoxylaceae</taxon>
        <taxon>Hypoxylon</taxon>
    </lineage>
</organism>
<protein>
    <submittedName>
        <fullName evidence="1">Uncharacterized protein</fullName>
    </submittedName>
</protein>